<dbReference type="PANTHER" id="PTHR46701">
    <property type="entry name" value="GLYCOSYLTRANSFERASE-LIKE KOBITO 1"/>
    <property type="match status" value="1"/>
</dbReference>
<reference evidence="1 2" key="1">
    <citation type="journal article" date="2021" name="bioRxiv">
        <title>Chromosome-scale and haplotype-resolved genome assembly of a tetraploid potato cultivar.</title>
        <authorList>
            <person name="Sun H."/>
            <person name="Jiao W.-B."/>
            <person name="Krause K."/>
            <person name="Campoy J.A."/>
            <person name="Goel M."/>
            <person name="Folz-Donahue K."/>
            <person name="Kukat C."/>
            <person name="Huettel B."/>
            <person name="Schneeberger K."/>
        </authorList>
    </citation>
    <scope>NUCLEOTIDE SEQUENCE [LARGE SCALE GENOMIC DNA]</scope>
    <source>
        <strain evidence="1">SolTubOtavaFocal</strain>
        <tissue evidence="1">Leaves</tissue>
    </source>
</reference>
<proteinExistence type="predicted"/>
<evidence type="ECO:0008006" key="3">
    <source>
        <dbReference type="Google" id="ProtNLM"/>
    </source>
</evidence>
<organism evidence="1 2">
    <name type="scientific">Solanum tuberosum</name>
    <name type="common">Potato</name>
    <dbReference type="NCBI Taxonomy" id="4113"/>
    <lineage>
        <taxon>Eukaryota</taxon>
        <taxon>Viridiplantae</taxon>
        <taxon>Streptophyta</taxon>
        <taxon>Embryophyta</taxon>
        <taxon>Tracheophyta</taxon>
        <taxon>Spermatophyta</taxon>
        <taxon>Magnoliopsida</taxon>
        <taxon>eudicotyledons</taxon>
        <taxon>Gunneridae</taxon>
        <taxon>Pentapetalae</taxon>
        <taxon>asterids</taxon>
        <taxon>lamiids</taxon>
        <taxon>Solanales</taxon>
        <taxon>Solanaceae</taxon>
        <taxon>Solanoideae</taxon>
        <taxon>Solaneae</taxon>
        <taxon>Solanum</taxon>
    </lineage>
</organism>
<accession>A0ABQ7W0V5</accession>
<evidence type="ECO:0000313" key="2">
    <source>
        <dbReference type="Proteomes" id="UP000826656"/>
    </source>
</evidence>
<keyword evidence="2" id="KW-1185">Reference proteome</keyword>
<gene>
    <name evidence="1" type="ORF">KY290_010820</name>
</gene>
<dbReference type="InterPro" id="IPR044224">
    <property type="entry name" value="KOBITO1-like"/>
</dbReference>
<comment type="caution">
    <text evidence="1">The sequence shown here is derived from an EMBL/GenBank/DDBJ whole genome shotgun (WGS) entry which is preliminary data.</text>
</comment>
<protein>
    <recommendedName>
        <fullName evidence="3">Glycosyltransferase family 92 protein</fullName>
    </recommendedName>
</protein>
<name>A0ABQ7W0V5_SOLTU</name>
<dbReference type="Proteomes" id="UP000826656">
    <property type="component" value="Unassembled WGS sequence"/>
</dbReference>
<sequence length="136" mass="16057">MWLAGFFYQPFNHELFVKHTLNMEIAIIMAREAGVDWIIHLDTDELMHPAGLVSILYGDLWQIYLKMLTWSYFLTIQNFFEKVCVVFSMLKKNYDHLTKEMYFGNYNEATRGNPNYFLTYGNGKSAARVQDHLRPS</sequence>
<dbReference type="EMBL" id="JAIVGD010000005">
    <property type="protein sequence ID" value="KAH0773683.1"/>
    <property type="molecule type" value="Genomic_DNA"/>
</dbReference>
<evidence type="ECO:0000313" key="1">
    <source>
        <dbReference type="EMBL" id="KAH0773683.1"/>
    </source>
</evidence>
<dbReference type="PANTHER" id="PTHR46701:SF6">
    <property type="entry name" value="GLYCOSYLTRANSFERASE FAMILY 92 PROTEIN"/>
    <property type="match status" value="1"/>
</dbReference>